<proteinExistence type="predicted"/>
<evidence type="ECO:0000313" key="2">
    <source>
        <dbReference type="Proteomes" id="UP000066014"/>
    </source>
</evidence>
<dbReference type="KEGG" id="cbab:SMCB_0569"/>
<dbReference type="EMBL" id="AP014569">
    <property type="protein sequence ID" value="BAO82797.1"/>
    <property type="molecule type" value="Genomic_DNA"/>
</dbReference>
<accession>A0A060NLZ7</accession>
<dbReference type="AlphaFoldDB" id="A0A060NLZ7"/>
<keyword evidence="2" id="KW-1185">Reference proteome</keyword>
<dbReference type="Gene3D" id="2.60.120.1140">
    <property type="entry name" value="Protein of unknown function DUF192"/>
    <property type="match status" value="1"/>
</dbReference>
<dbReference type="PANTHER" id="PTHR37953">
    <property type="entry name" value="UPF0127 PROTEIN MJ1496"/>
    <property type="match status" value="1"/>
</dbReference>
<reference evidence="1 2" key="1">
    <citation type="journal article" date="2014" name="Nat. Commun.">
        <title>Physiological and genomic features of highly alkaliphilic hydrogen-utilizing Betaproteobacteria from a continental serpentinizing site.</title>
        <authorList>
            <person name="Suzuki S."/>
            <person name="Kuenen J.G."/>
            <person name="Schipper K."/>
            <person name="van der Velde S."/>
            <person name="Ishii S."/>
            <person name="Wu A."/>
            <person name="Sorokin D.Y."/>
            <person name="Tenney A."/>
            <person name="Meng X.Y."/>
            <person name="Morrill P.L."/>
            <person name="Kamagata Y."/>
            <person name="Muyzer G."/>
            <person name="Nealson K.H."/>
        </authorList>
    </citation>
    <scope>NUCLEOTIDE SEQUENCE [LARGE SCALE GENOMIC DNA]</scope>
    <source>
        <strain evidence="1 2">B1</strain>
    </source>
</reference>
<dbReference type="InterPro" id="IPR038695">
    <property type="entry name" value="Saro_0823-like_sf"/>
</dbReference>
<organism evidence="1 2">
    <name type="scientific">Serpentinimonas maccroryi</name>
    <dbReference type="NCBI Taxonomy" id="1458426"/>
    <lineage>
        <taxon>Bacteria</taxon>
        <taxon>Pseudomonadati</taxon>
        <taxon>Pseudomonadota</taxon>
        <taxon>Betaproteobacteria</taxon>
        <taxon>Burkholderiales</taxon>
        <taxon>Comamonadaceae</taxon>
        <taxon>Serpentinimonas</taxon>
    </lineage>
</organism>
<protein>
    <submittedName>
        <fullName evidence="1">Uncharacterized conserved protein</fullName>
    </submittedName>
</protein>
<dbReference type="STRING" id="1458426.SMCB_0569"/>
<dbReference type="RefSeq" id="WP_082027196.1">
    <property type="nucleotide sequence ID" value="NZ_AP014569.1"/>
</dbReference>
<name>A0A060NLZ7_9BURK</name>
<dbReference type="OrthoDB" id="5526466at2"/>
<dbReference type="HOGENOM" id="CLU_097039_0_0_4"/>
<dbReference type="Pfam" id="PF02643">
    <property type="entry name" value="DUF192"/>
    <property type="match status" value="1"/>
</dbReference>
<sequence>MNVRKYLCFAARPAALRPGALLALAGGPQRLAAAALALLASALLLSVAPAKAGQPQLDLPRMQLQAGLHLITAQVARTPEQLSLGLMWRRTMPANEGMWFVFDAPATQCFWMKNTFLPLTAAFVADDGRIVNLADMEPLSQRSHCSAEPVRYVLEMHRGWFAERGIGAGMRLRGGPFVGAPSIAPSTAPR</sequence>
<dbReference type="InterPro" id="IPR003795">
    <property type="entry name" value="DUF192"/>
</dbReference>
<dbReference type="Proteomes" id="UP000066014">
    <property type="component" value="Chromosome"/>
</dbReference>
<gene>
    <name evidence="1" type="ORF">SMCB_0569</name>
</gene>
<dbReference type="PANTHER" id="PTHR37953:SF1">
    <property type="entry name" value="UPF0127 PROTEIN MJ1496"/>
    <property type="match status" value="1"/>
</dbReference>
<evidence type="ECO:0000313" key="1">
    <source>
        <dbReference type="EMBL" id="BAO82797.1"/>
    </source>
</evidence>